<accession>A0A645BLX2</accession>
<sequence length="177" mass="20003">MNSLMEVMDPMSRAKIYIDDSGSASVSVIRSKCRRLAARAGLDMIVIDYLQLMQAAGGRKTDNRMQEVSDMTRQLKLLARELDVPIIVLCQLNRGPDTRTDHRPVISDLRESGSIEQDADMVLLLYRPAAYLDTQEYEMGDNTSQVIIAKHRHGSTGVVKLLWQGEYTRFRSIAQDN</sequence>
<dbReference type="PANTHER" id="PTHR30153">
    <property type="entry name" value="REPLICATIVE DNA HELICASE DNAB"/>
    <property type="match status" value="1"/>
</dbReference>
<keyword evidence="2" id="KW-0067">ATP-binding</keyword>
<keyword evidence="2" id="KW-0378">Hydrolase</keyword>
<keyword evidence="2" id="KW-0547">Nucleotide-binding</keyword>
<dbReference type="Gene3D" id="3.40.50.300">
    <property type="entry name" value="P-loop containing nucleotide triphosphate hydrolases"/>
    <property type="match status" value="1"/>
</dbReference>
<proteinExistence type="predicted"/>
<dbReference type="GO" id="GO:0016787">
    <property type="term" value="F:hydrolase activity"/>
    <property type="evidence" value="ECO:0007669"/>
    <property type="project" value="UniProtKB-KW"/>
</dbReference>
<gene>
    <name evidence="2" type="primary">dnaC_39</name>
    <name evidence="2" type="ORF">SDC9_113387</name>
</gene>
<dbReference type="EMBL" id="VSSQ01021109">
    <property type="protein sequence ID" value="MPM66480.1"/>
    <property type="molecule type" value="Genomic_DNA"/>
</dbReference>
<dbReference type="InterPro" id="IPR007694">
    <property type="entry name" value="DNA_helicase_DnaB-like_C"/>
</dbReference>
<feature type="domain" description="SF4 helicase" evidence="1">
    <location>
        <begin position="1"/>
        <end position="177"/>
    </location>
</feature>
<dbReference type="GO" id="GO:0006260">
    <property type="term" value="P:DNA replication"/>
    <property type="evidence" value="ECO:0007669"/>
    <property type="project" value="InterPro"/>
</dbReference>
<dbReference type="EC" id="3.6.4.12" evidence="2"/>
<keyword evidence="2" id="KW-0347">Helicase</keyword>
<dbReference type="GO" id="GO:0005829">
    <property type="term" value="C:cytosol"/>
    <property type="evidence" value="ECO:0007669"/>
    <property type="project" value="TreeGrafter"/>
</dbReference>
<comment type="caution">
    <text evidence="2">The sequence shown here is derived from an EMBL/GenBank/DDBJ whole genome shotgun (WGS) entry which is preliminary data.</text>
</comment>
<organism evidence="2">
    <name type="scientific">bioreactor metagenome</name>
    <dbReference type="NCBI Taxonomy" id="1076179"/>
    <lineage>
        <taxon>unclassified sequences</taxon>
        <taxon>metagenomes</taxon>
        <taxon>ecological metagenomes</taxon>
    </lineage>
</organism>
<dbReference type="GO" id="GO:0003678">
    <property type="term" value="F:DNA helicase activity"/>
    <property type="evidence" value="ECO:0007669"/>
    <property type="project" value="UniProtKB-EC"/>
</dbReference>
<dbReference type="Pfam" id="PF03796">
    <property type="entry name" value="DnaB_C"/>
    <property type="match status" value="1"/>
</dbReference>
<protein>
    <submittedName>
        <fullName evidence="2">Replicative DNA helicase</fullName>
        <ecNumber evidence="2">3.6.4.12</ecNumber>
    </submittedName>
</protein>
<dbReference type="SUPFAM" id="SSF52540">
    <property type="entry name" value="P-loop containing nucleoside triphosphate hydrolases"/>
    <property type="match status" value="1"/>
</dbReference>
<dbReference type="AlphaFoldDB" id="A0A645BLX2"/>
<dbReference type="PROSITE" id="PS51199">
    <property type="entry name" value="SF4_HELICASE"/>
    <property type="match status" value="1"/>
</dbReference>
<name>A0A645BLX2_9ZZZZ</name>
<dbReference type="InterPro" id="IPR027417">
    <property type="entry name" value="P-loop_NTPase"/>
</dbReference>
<evidence type="ECO:0000313" key="2">
    <source>
        <dbReference type="EMBL" id="MPM66480.1"/>
    </source>
</evidence>
<reference evidence="2" key="1">
    <citation type="submission" date="2019-08" db="EMBL/GenBank/DDBJ databases">
        <authorList>
            <person name="Kucharzyk K."/>
            <person name="Murdoch R.W."/>
            <person name="Higgins S."/>
            <person name="Loffler F."/>
        </authorList>
    </citation>
    <scope>NUCLEOTIDE SEQUENCE</scope>
</reference>
<dbReference type="GO" id="GO:0005524">
    <property type="term" value="F:ATP binding"/>
    <property type="evidence" value="ECO:0007669"/>
    <property type="project" value="InterPro"/>
</dbReference>
<evidence type="ECO:0000259" key="1">
    <source>
        <dbReference type="PROSITE" id="PS51199"/>
    </source>
</evidence>
<dbReference type="PANTHER" id="PTHR30153:SF2">
    <property type="entry name" value="REPLICATIVE DNA HELICASE"/>
    <property type="match status" value="1"/>
</dbReference>